<dbReference type="PROSITE" id="PS50893">
    <property type="entry name" value="ABC_TRANSPORTER_2"/>
    <property type="match status" value="2"/>
</dbReference>
<evidence type="ECO:0000313" key="13">
    <source>
        <dbReference type="Proteomes" id="UP001058273"/>
    </source>
</evidence>
<evidence type="ECO:0000256" key="9">
    <source>
        <dbReference type="ARBA" id="ARBA00023136"/>
    </source>
</evidence>
<dbReference type="InterPro" id="IPR015856">
    <property type="entry name" value="ABC_transpr_CbiO/EcfA_su"/>
</dbReference>
<comment type="subcellular location">
    <subcellularLocation>
        <location evidence="1">Cell membrane</location>
        <topology evidence="1">Peripheral membrane protein</topology>
    </subcellularLocation>
</comment>
<organism evidence="12 13">
    <name type="scientific">Vagococcus luciliae</name>
    <dbReference type="NCBI Taxonomy" id="2920380"/>
    <lineage>
        <taxon>Bacteria</taxon>
        <taxon>Bacillati</taxon>
        <taxon>Bacillota</taxon>
        <taxon>Bacilli</taxon>
        <taxon>Lactobacillales</taxon>
        <taxon>Enterococcaceae</taxon>
        <taxon>Vagococcus</taxon>
    </lineage>
</organism>
<evidence type="ECO:0000256" key="7">
    <source>
        <dbReference type="ARBA" id="ARBA00022840"/>
    </source>
</evidence>
<comment type="function">
    <text evidence="10">Probably part of an ABC transporter complex. Responsible for energy coupling to the transport system.</text>
</comment>
<keyword evidence="4" id="KW-1003">Cell membrane</keyword>
<dbReference type="InterPro" id="IPR050095">
    <property type="entry name" value="ECF_ABC_transporter_ATP-bd"/>
</dbReference>
<keyword evidence="6" id="KW-0547">Nucleotide-binding</keyword>
<dbReference type="GO" id="GO:0005524">
    <property type="term" value="F:ATP binding"/>
    <property type="evidence" value="ECO:0007669"/>
    <property type="project" value="UniProtKB-KW"/>
</dbReference>
<keyword evidence="5" id="KW-0677">Repeat</keyword>
<reference evidence="12" key="2">
    <citation type="submission" date="2022-08" db="EMBL/GenBank/DDBJ databases">
        <authorList>
            <person name="Poehlein A."/>
            <person name="Guzman J."/>
            <person name="Daniel R."/>
            <person name="Vilcinskas A."/>
        </authorList>
    </citation>
    <scope>NUCLEOTIDE SEQUENCE</scope>
    <source>
        <strain evidence="12">G314FT</strain>
    </source>
</reference>
<evidence type="ECO:0000256" key="6">
    <source>
        <dbReference type="ARBA" id="ARBA00022741"/>
    </source>
</evidence>
<dbReference type="CDD" id="cd03225">
    <property type="entry name" value="ABC_cobalt_CbiO_domain1"/>
    <property type="match status" value="1"/>
</dbReference>
<evidence type="ECO:0000256" key="5">
    <source>
        <dbReference type="ARBA" id="ARBA00022737"/>
    </source>
</evidence>
<keyword evidence="3" id="KW-0813">Transport</keyword>
<dbReference type="InterPro" id="IPR017871">
    <property type="entry name" value="ABC_transporter-like_CS"/>
</dbReference>
<keyword evidence="12" id="KW-0378">Hydrolase</keyword>
<evidence type="ECO:0000256" key="10">
    <source>
        <dbReference type="ARBA" id="ARBA00025157"/>
    </source>
</evidence>
<evidence type="ECO:0000256" key="1">
    <source>
        <dbReference type="ARBA" id="ARBA00004202"/>
    </source>
</evidence>
<keyword evidence="8" id="KW-1278">Translocase</keyword>
<dbReference type="PROSITE" id="PS00211">
    <property type="entry name" value="ABC_TRANSPORTER_1"/>
    <property type="match status" value="1"/>
</dbReference>
<evidence type="ECO:0000256" key="2">
    <source>
        <dbReference type="ARBA" id="ARBA00005417"/>
    </source>
</evidence>
<dbReference type="PANTHER" id="PTHR43553:SF23">
    <property type="entry name" value="ABC TRANSPORTER ATP-BINDING COMPONENT"/>
    <property type="match status" value="1"/>
</dbReference>
<dbReference type="PROSITE" id="PS00675">
    <property type="entry name" value="SIGMA54_INTERACT_1"/>
    <property type="match status" value="1"/>
</dbReference>
<evidence type="ECO:0000259" key="11">
    <source>
        <dbReference type="PROSITE" id="PS50893"/>
    </source>
</evidence>
<keyword evidence="9" id="KW-0472">Membrane</keyword>
<dbReference type="SUPFAM" id="SSF52540">
    <property type="entry name" value="P-loop containing nucleoside triphosphate hydrolases"/>
    <property type="match status" value="2"/>
</dbReference>
<dbReference type="GO" id="GO:0016787">
    <property type="term" value="F:hydrolase activity"/>
    <property type="evidence" value="ECO:0007669"/>
    <property type="project" value="UniProtKB-KW"/>
</dbReference>
<dbReference type="InterPro" id="IPR025662">
    <property type="entry name" value="Sigma_54_int_dom_ATP-bd_1"/>
</dbReference>
<dbReference type="Gene3D" id="3.40.50.300">
    <property type="entry name" value="P-loop containing nucleotide triphosphate hydrolases"/>
    <property type="match status" value="2"/>
</dbReference>
<dbReference type="RefSeq" id="WP_257699811.1">
    <property type="nucleotide sequence ID" value="NZ_CP102451.1"/>
</dbReference>
<dbReference type="Pfam" id="PF00005">
    <property type="entry name" value="ABC_tran"/>
    <property type="match status" value="2"/>
</dbReference>
<feature type="domain" description="ABC transporter" evidence="11">
    <location>
        <begin position="2"/>
        <end position="239"/>
    </location>
</feature>
<name>A0ABY5NZX4_9ENTE</name>
<evidence type="ECO:0000313" key="12">
    <source>
        <dbReference type="EMBL" id="UUV99214.1"/>
    </source>
</evidence>
<evidence type="ECO:0000256" key="4">
    <source>
        <dbReference type="ARBA" id="ARBA00022475"/>
    </source>
</evidence>
<dbReference type="PANTHER" id="PTHR43553">
    <property type="entry name" value="HEAVY METAL TRANSPORTER"/>
    <property type="match status" value="1"/>
</dbReference>
<keyword evidence="13" id="KW-1185">Reference proteome</keyword>
<protein>
    <submittedName>
        <fullName evidence="12">HMP/thiamine import ATP-binding protein YkoD</fullName>
        <ecNumber evidence="12">3.6.3.-</ecNumber>
    </submittedName>
</protein>
<comment type="similarity">
    <text evidence="2">Belongs to the ABC transporter superfamily.</text>
</comment>
<dbReference type="EMBL" id="CP102451">
    <property type="protein sequence ID" value="UUV99214.1"/>
    <property type="molecule type" value="Genomic_DNA"/>
</dbReference>
<dbReference type="InterPro" id="IPR003439">
    <property type="entry name" value="ABC_transporter-like_ATP-bd"/>
</dbReference>
<feature type="domain" description="ABC transporter" evidence="11">
    <location>
        <begin position="263"/>
        <end position="466"/>
    </location>
</feature>
<proteinExistence type="inferred from homology"/>
<dbReference type="InterPro" id="IPR027417">
    <property type="entry name" value="P-loop_NTPase"/>
</dbReference>
<gene>
    <name evidence="12" type="primary">ykoD_2</name>
    <name evidence="12" type="ORF">G314FT_13740</name>
</gene>
<accession>A0ABY5NZX4</accession>
<reference evidence="12" key="1">
    <citation type="submission" date="2022-08" db="EMBL/GenBank/DDBJ databases">
        <title>Genome sequence of Vagococcus luciliae DSM 112651.</title>
        <authorList>
            <person name="Juan G."/>
            <person name="Anja P."/>
            <person name="Rolf D."/>
            <person name="Kampfer P."/>
            <person name="Vilcinskas A."/>
        </authorList>
    </citation>
    <scope>NUCLEOTIDE SEQUENCE</scope>
    <source>
        <strain evidence="12">G314FT</strain>
    </source>
</reference>
<sequence length="467" mass="52500">MIHFDHVNLLRDDKTVLKDIQLSINTGEVVVLTGESGSGKSSLISLLNGLIPELYEGEVTGDATVLETSLPPLDFNHYVKDIGVVFQNPKTQFFTTSVFSELAFSMENYGVPANKIETRIDEIMELFNLRGLIGKKVTELSGGQKQRIAFASACMLPHRLFLFDEPSSNLDYSTIKQISSYLSILKQQGCTLIIAEHRLFYLTHLADRYIVLSKGNICYNLPSEEFYSLFPTIQKEMGLRTLNEPSELLIKNCSKEVIHSSNLHIKDLNFHYKHSKTNLSIDELSIDTSHIMGLIGENGSGKTTFVQLLTGLLSENGQRSKFLIDGVQLSAKERLNRSFLVMQDVNLQLFFETVEKELLVQSKRKELFDEVVEELSLVPLLQLHPQNLSGGEKQRVAIASAILSGKDWIILDEPTSGLDYRHMVSVSQLLKKVQSYGLFVLVISHDNEFLTKTTSHILQMKDGKIVS</sequence>
<dbReference type="SMART" id="SM00382">
    <property type="entry name" value="AAA"/>
    <property type="match status" value="2"/>
</dbReference>
<evidence type="ECO:0000256" key="3">
    <source>
        <dbReference type="ARBA" id="ARBA00022448"/>
    </source>
</evidence>
<dbReference type="Proteomes" id="UP001058273">
    <property type="component" value="Chromosome"/>
</dbReference>
<dbReference type="InterPro" id="IPR003593">
    <property type="entry name" value="AAA+_ATPase"/>
</dbReference>
<evidence type="ECO:0000256" key="8">
    <source>
        <dbReference type="ARBA" id="ARBA00022967"/>
    </source>
</evidence>
<keyword evidence="7 12" id="KW-0067">ATP-binding</keyword>
<dbReference type="EC" id="3.6.3.-" evidence="12"/>